<dbReference type="AlphaFoldDB" id="A0A1U7I9S9"/>
<name>A0A1U7I9S9_9CYAN</name>
<evidence type="ECO:0000313" key="3">
    <source>
        <dbReference type="Proteomes" id="UP000185860"/>
    </source>
</evidence>
<dbReference type="EMBL" id="MRCE01000031">
    <property type="protein sequence ID" value="OKH33282.1"/>
    <property type="molecule type" value="Genomic_DNA"/>
</dbReference>
<accession>A0A1U7I9S9</accession>
<dbReference type="Proteomes" id="UP000185860">
    <property type="component" value="Unassembled WGS sequence"/>
</dbReference>
<proteinExistence type="predicted"/>
<evidence type="ECO:0000256" key="1">
    <source>
        <dbReference type="SAM" id="Coils"/>
    </source>
</evidence>
<organism evidence="2 3">
    <name type="scientific">[Phormidium ambiguum] IAM M-71</name>
    <dbReference type="NCBI Taxonomy" id="454136"/>
    <lineage>
        <taxon>Bacteria</taxon>
        <taxon>Bacillati</taxon>
        <taxon>Cyanobacteriota</taxon>
        <taxon>Cyanophyceae</taxon>
        <taxon>Oscillatoriophycideae</taxon>
        <taxon>Aerosakkonematales</taxon>
        <taxon>Aerosakkonemataceae</taxon>
        <taxon>Floridanema</taxon>
    </lineage>
</organism>
<dbReference type="RefSeq" id="WP_073596018.1">
    <property type="nucleotide sequence ID" value="NZ_MRCE01000031.1"/>
</dbReference>
<evidence type="ECO:0000313" key="2">
    <source>
        <dbReference type="EMBL" id="OKH33282.1"/>
    </source>
</evidence>
<dbReference type="OrthoDB" id="489093at2"/>
<sequence>MKLQPLPKTKHQKKLSNHIHVRLTDADYEQIQTLAQEVNLSMSEFVRRAVTRRAMPRPLAAFDLKAYQVLCQINSELRQAGNNINQIAKACNTSVMLGEPVAVNRALLQNTQQLLKENQTLIQNIANALAQSTQG</sequence>
<gene>
    <name evidence="2" type="ORF">NIES2119_23930</name>
</gene>
<comment type="caution">
    <text evidence="2">The sequence shown here is derived from an EMBL/GenBank/DDBJ whole genome shotgun (WGS) entry which is preliminary data.</text>
</comment>
<reference evidence="2 3" key="1">
    <citation type="submission" date="2016-11" db="EMBL/GenBank/DDBJ databases">
        <title>Draft Genome Sequences of Nine Cyanobacterial Strains from Diverse Habitats.</title>
        <authorList>
            <person name="Zhu T."/>
            <person name="Hou S."/>
            <person name="Lu X."/>
            <person name="Hess W.R."/>
        </authorList>
    </citation>
    <scope>NUCLEOTIDE SEQUENCE [LARGE SCALE GENOMIC DNA]</scope>
    <source>
        <strain evidence="2 3">IAM M-71</strain>
    </source>
</reference>
<feature type="coiled-coil region" evidence="1">
    <location>
        <begin position="104"/>
        <end position="131"/>
    </location>
</feature>
<protein>
    <submittedName>
        <fullName evidence="2">Mobilization protein</fullName>
    </submittedName>
</protein>
<dbReference type="Pfam" id="PF21983">
    <property type="entry name" value="NikA-like"/>
    <property type="match status" value="1"/>
</dbReference>
<dbReference type="STRING" id="454136.NIES2119_23930"/>
<dbReference type="InterPro" id="IPR053842">
    <property type="entry name" value="NikA-like"/>
</dbReference>
<keyword evidence="1" id="KW-0175">Coiled coil</keyword>